<name>A0ACC3SAU2_9PEZI</name>
<sequence>MASRRAVARLSGAAFGARTLQCRVQVPRVPRLGSVIAANVNRTRGLIDEPWKQQKAQPEGGAPKIDRSRSKVYKDADEAVADIKSGSTILSAGFGLCGTADTIINAMARRGIDNLHSLKAVSNNAGAGDDGLAVLVRSGQINSLILSFLGTNKALEKKYLTGEIAIELCPQGSIAERIRAGGAGIPAFFTPTGVNTLIQTGEIPTRFGPPKEGSKEPVVLQGGNKRETREFNGKLYNMEEAITGDVAILRAHTVDEAGNCRFRLTTGNFGPMMAKAAKVSIVEAENIVPAGSIHPDDVDLPGIYVDRIVPATEQKKLEIKKLRESDNSSSSAKKSESAIRRERIARRAAKELKQGYYVNLGVGMPTLAPSFLDPNTKVWIHSENGLLGMGPYPTEEEVDPDLINAGKETVTVVPGGSTFDSAESFAMIRGGHIDVSILGALQVSASGDLANYMIPGKIFKGMGGAMDLVSNPDQTKIVVATDHVAKDGSSKIVQECDLPLTGARCVSTIITDLCVFQVDRINGGLTLTELAPGVTVDDVASKTAAKFDVADDITTME</sequence>
<comment type="caution">
    <text evidence="1">The sequence shown here is derived from an EMBL/GenBank/DDBJ whole genome shotgun (WGS) entry which is preliminary data.</text>
</comment>
<proteinExistence type="predicted"/>
<organism evidence="1 2">
    <name type="scientific">Zalaria obscura</name>
    <dbReference type="NCBI Taxonomy" id="2024903"/>
    <lineage>
        <taxon>Eukaryota</taxon>
        <taxon>Fungi</taxon>
        <taxon>Dikarya</taxon>
        <taxon>Ascomycota</taxon>
        <taxon>Pezizomycotina</taxon>
        <taxon>Dothideomycetes</taxon>
        <taxon>Dothideomycetidae</taxon>
        <taxon>Dothideales</taxon>
        <taxon>Zalariaceae</taxon>
        <taxon>Zalaria</taxon>
    </lineage>
</organism>
<evidence type="ECO:0000313" key="1">
    <source>
        <dbReference type="EMBL" id="KAK8205501.1"/>
    </source>
</evidence>
<accession>A0ACC3SAU2</accession>
<dbReference type="Proteomes" id="UP001320706">
    <property type="component" value="Unassembled WGS sequence"/>
</dbReference>
<protein>
    <submittedName>
        <fullName evidence="1">Uncharacterized protein</fullName>
    </submittedName>
</protein>
<dbReference type="EMBL" id="JAMKPW020000024">
    <property type="protein sequence ID" value="KAK8205501.1"/>
    <property type="molecule type" value="Genomic_DNA"/>
</dbReference>
<keyword evidence="2" id="KW-1185">Reference proteome</keyword>
<evidence type="ECO:0000313" key="2">
    <source>
        <dbReference type="Proteomes" id="UP001320706"/>
    </source>
</evidence>
<reference evidence="1" key="1">
    <citation type="submission" date="2024-02" db="EMBL/GenBank/DDBJ databases">
        <title>Metagenome Assembled Genome of Zalaria obscura JY119.</title>
        <authorList>
            <person name="Vighnesh L."/>
            <person name="Jagadeeshwari U."/>
            <person name="Venkata Ramana C."/>
            <person name="Sasikala C."/>
        </authorList>
    </citation>
    <scope>NUCLEOTIDE SEQUENCE</scope>
    <source>
        <strain evidence="1">JY119</strain>
    </source>
</reference>
<gene>
    <name evidence="1" type="ORF">M8818_004870</name>
</gene>